<organism evidence="2 3">
    <name type="scientific">Rattus norvegicus</name>
    <name type="common">Rat</name>
    <dbReference type="NCBI Taxonomy" id="10116"/>
    <lineage>
        <taxon>Eukaryota</taxon>
        <taxon>Metazoa</taxon>
        <taxon>Chordata</taxon>
        <taxon>Craniata</taxon>
        <taxon>Vertebrata</taxon>
        <taxon>Euteleostomi</taxon>
        <taxon>Mammalia</taxon>
        <taxon>Eutheria</taxon>
        <taxon>Euarchontoglires</taxon>
        <taxon>Glires</taxon>
        <taxon>Rodentia</taxon>
        <taxon>Myomorpha</taxon>
        <taxon>Muroidea</taxon>
        <taxon>Muridae</taxon>
        <taxon>Murinae</taxon>
        <taxon>Rattus</taxon>
    </lineage>
</organism>
<evidence type="ECO:0000256" key="1">
    <source>
        <dbReference type="SAM" id="SignalP"/>
    </source>
</evidence>
<proteinExistence type="predicted"/>
<sequence>MPKSFSSFDTSSLMLCWPFLYCVVTSHQASLSYRSDHLKSRVLPVGVWSGTKGMNASCSSVNLEAKPGLYGLLQSLGGQSVPPLHSSIIADGLCG</sequence>
<feature type="signal peptide" evidence="1">
    <location>
        <begin position="1"/>
        <end position="29"/>
    </location>
</feature>
<name>A6JE86_RAT</name>
<accession>A6JE86</accession>
<reference evidence="3" key="1">
    <citation type="submission" date="2005-09" db="EMBL/GenBank/DDBJ databases">
        <authorList>
            <person name="Mural R.J."/>
            <person name="Li P.W."/>
            <person name="Adams M.D."/>
            <person name="Amanatides P.G."/>
            <person name="Baden-Tillson H."/>
            <person name="Barnstead M."/>
            <person name="Chin S.H."/>
            <person name="Dew I."/>
            <person name="Evans C.A."/>
            <person name="Ferriera S."/>
            <person name="Flanigan M."/>
            <person name="Fosler C."/>
            <person name="Glodek A."/>
            <person name="Gu Z."/>
            <person name="Holt R.A."/>
            <person name="Jennings D."/>
            <person name="Kraft C.L."/>
            <person name="Lu F."/>
            <person name="Nguyen T."/>
            <person name="Nusskern D.R."/>
            <person name="Pfannkoch C.M."/>
            <person name="Sitter C."/>
            <person name="Sutton G.G."/>
            <person name="Venter J.C."/>
            <person name="Wang Z."/>
            <person name="Woodage T."/>
            <person name="Zheng X.H."/>
            <person name="Zhong F."/>
        </authorList>
    </citation>
    <scope>NUCLEOTIDE SEQUENCE [LARGE SCALE GENOMIC DNA]</scope>
    <source>
        <strain>BN</strain>
        <strain evidence="3">Sprague-Dawley</strain>
    </source>
</reference>
<dbReference type="AlphaFoldDB" id="A6JE86"/>
<evidence type="ECO:0000313" key="2">
    <source>
        <dbReference type="EMBL" id="EDL81630.1"/>
    </source>
</evidence>
<gene>
    <name evidence="2" type="ORF">rCG_20752</name>
</gene>
<feature type="chain" id="PRO_5039955334" evidence="1">
    <location>
        <begin position="30"/>
        <end position="95"/>
    </location>
</feature>
<dbReference type="Proteomes" id="UP000234681">
    <property type="component" value="Chromosome 6"/>
</dbReference>
<dbReference type="EMBL" id="CH473982">
    <property type="protein sequence ID" value="EDL81630.1"/>
    <property type="molecule type" value="Genomic_DNA"/>
</dbReference>
<evidence type="ECO:0000313" key="3">
    <source>
        <dbReference type="Proteomes" id="UP000234681"/>
    </source>
</evidence>
<keyword evidence="1" id="KW-0732">Signal</keyword>
<protein>
    <submittedName>
        <fullName evidence="2">RCG20752</fullName>
    </submittedName>
</protein>